<feature type="domain" description="PA14" evidence="3">
    <location>
        <begin position="359"/>
        <end position="508"/>
    </location>
</feature>
<dbReference type="AlphaFoldDB" id="A0A7M5XDT1"/>
<dbReference type="Pfam" id="PF00024">
    <property type="entry name" value="PAN_1"/>
    <property type="match status" value="1"/>
</dbReference>
<dbReference type="InterPro" id="IPR003609">
    <property type="entry name" value="Pan_app"/>
</dbReference>
<name>A0A7M5XDT1_9CNID</name>
<dbReference type="PROSITE" id="PS51820">
    <property type="entry name" value="PA14"/>
    <property type="match status" value="1"/>
</dbReference>
<evidence type="ECO:0000256" key="2">
    <source>
        <dbReference type="SAM" id="SignalP"/>
    </source>
</evidence>
<dbReference type="InterPro" id="IPR052387">
    <property type="entry name" value="Fibrocystin"/>
</dbReference>
<dbReference type="EnsemblMetazoa" id="CLYHEMT021305.1">
    <property type="protein sequence ID" value="CLYHEMP021305.1"/>
    <property type="gene ID" value="CLYHEMG021305"/>
</dbReference>
<dbReference type="PANTHER" id="PTHR46769">
    <property type="entry name" value="POLYCYSTIC KIDNEY AND HEPATIC DISEASE 1 (AUTOSOMAL RECESSIVE)-LIKE 1"/>
    <property type="match status" value="1"/>
</dbReference>
<keyword evidence="1 2" id="KW-0732">Signal</keyword>
<sequence length="513" mass="58178">MWKLFYILSVVFHDVGAQVLKFKNDKSCSTKMSSKLRRHSILIASKISSNQANIATLRDCFTGCSNHANCAMFAHHEKKKRCMFFKEILVNEVLARLIFEGWSPGRINAQRKILLNVEDTCSEEYCQDSCLSGVKETCTPPTLSPPNCEPEGVYTGCDDARKKSKISALSVDGNSGAPPFDEDAYRAMVIEGIPVSLKCPQHVEYTRIVGEPSNPICFKSPETQNYGIVRNFLSYCTTKSHLFSYHRITGELKVVGTSNSYFVKMGARDYEYCQYLFYSGCSVLGNYYHYAQKVHLMTTTSSTESFFERTGFGLFKVKQGTYSDEYVGKMLHLHMINYFMGPSLGPFPETPISSYNFTNIPGAVKATLYENYYGTLAGFDRDALTPTRYGRYDNFKSFSYLAEHYIIILQTYFVPPSTGLYQFILVSDDDSYLYLSTDDSANNKYRIVHNPTALGDTDYSKKSSQIQLVEGEKYYMELVGREGVIGDFFFAGVILPNGDQIVPITYQYLEHYF</sequence>
<keyword evidence="5" id="KW-1185">Reference proteome</keyword>
<reference evidence="4" key="1">
    <citation type="submission" date="2021-01" db="UniProtKB">
        <authorList>
            <consortium name="EnsemblMetazoa"/>
        </authorList>
    </citation>
    <scope>IDENTIFICATION</scope>
</reference>
<evidence type="ECO:0000313" key="4">
    <source>
        <dbReference type="EnsemblMetazoa" id="CLYHEMP021305.1"/>
    </source>
</evidence>
<protein>
    <recommendedName>
        <fullName evidence="3">PA14 domain-containing protein</fullName>
    </recommendedName>
</protein>
<feature type="chain" id="PRO_5029612570" description="PA14 domain-containing protein" evidence="2">
    <location>
        <begin position="18"/>
        <end position="513"/>
    </location>
</feature>
<dbReference type="Gene3D" id="2.60.120.1560">
    <property type="match status" value="1"/>
</dbReference>
<dbReference type="Proteomes" id="UP000594262">
    <property type="component" value="Unplaced"/>
</dbReference>
<dbReference type="InterPro" id="IPR037524">
    <property type="entry name" value="PA14/GLEYA"/>
</dbReference>
<evidence type="ECO:0000313" key="5">
    <source>
        <dbReference type="Proteomes" id="UP000594262"/>
    </source>
</evidence>
<accession>A0A7M5XDT1</accession>
<proteinExistence type="predicted"/>
<dbReference type="PANTHER" id="PTHR46769:SF2">
    <property type="entry name" value="FIBROCYSTIN-L ISOFORM 2 PRECURSOR-RELATED"/>
    <property type="match status" value="1"/>
</dbReference>
<organism evidence="4 5">
    <name type="scientific">Clytia hemisphaerica</name>
    <dbReference type="NCBI Taxonomy" id="252671"/>
    <lineage>
        <taxon>Eukaryota</taxon>
        <taxon>Metazoa</taxon>
        <taxon>Cnidaria</taxon>
        <taxon>Hydrozoa</taxon>
        <taxon>Hydroidolina</taxon>
        <taxon>Leptothecata</taxon>
        <taxon>Obeliida</taxon>
        <taxon>Clytiidae</taxon>
        <taxon>Clytia</taxon>
    </lineage>
</organism>
<evidence type="ECO:0000259" key="3">
    <source>
        <dbReference type="PROSITE" id="PS51820"/>
    </source>
</evidence>
<evidence type="ECO:0000256" key="1">
    <source>
        <dbReference type="ARBA" id="ARBA00022729"/>
    </source>
</evidence>
<dbReference type="InterPro" id="IPR011658">
    <property type="entry name" value="PA14_dom"/>
</dbReference>
<feature type="signal peptide" evidence="2">
    <location>
        <begin position="1"/>
        <end position="17"/>
    </location>
</feature>
<dbReference type="Pfam" id="PF07691">
    <property type="entry name" value="PA14"/>
    <property type="match status" value="1"/>
</dbReference>